<dbReference type="NCBIfam" id="NF006719">
    <property type="entry name" value="PRK09257.1"/>
    <property type="match status" value="1"/>
</dbReference>
<dbReference type="InterPro" id="IPR004839">
    <property type="entry name" value="Aminotransferase_I/II_large"/>
</dbReference>
<evidence type="ECO:0000256" key="7">
    <source>
        <dbReference type="RuleBase" id="RU000481"/>
    </source>
</evidence>
<evidence type="ECO:0000313" key="9">
    <source>
        <dbReference type="EMBL" id="OAN26134.1"/>
    </source>
</evidence>
<dbReference type="GO" id="GO:0005829">
    <property type="term" value="C:cytosol"/>
    <property type="evidence" value="ECO:0007669"/>
    <property type="project" value="TreeGrafter"/>
</dbReference>
<comment type="subunit">
    <text evidence="3">Homodimer.</text>
</comment>
<protein>
    <recommendedName>
        <fullName evidence="7">Aminotransferase</fullName>
        <ecNumber evidence="7">2.6.1.-</ecNumber>
    </recommendedName>
</protein>
<dbReference type="RefSeq" id="WP_064309033.1">
    <property type="nucleotide sequence ID" value="NZ_LWCR01000045.1"/>
</dbReference>
<sequence length="396" mass="43377">MFEHLAEYPGDPILSLIKTYQDDTRPEKVNLGVGVYLDAQGRLPVLQAVAAAEQQLRKAAPAPSMYLPMAGHDAYRLNAQRLQFGDQSQALAEGRIATIQTLGGSGALRTGADFLRQWFPDSGVWVSDPTWDNHLALFAGAGFTVGTYPYCRPASAELAFEAMLGTLSTLPRHSIVLLHPCCHNPTGLDLTNAQWLAVIQVLAERELIAFVDCAYQGFGEGLEADVFAIREMERAGLSFLVSYSFSKNFSLYGERVGTLSVVCSSAPLATKALGQLQATVRRHYSSPPRHGALLVDLVLGSELADLWRTEVDAMRTRIAAMRELLAQALVEAGLPLGERIRRHRGLFSYTHLTRAQVLRLRQDHGIYLVDNGRLCLAGLTEEKLAYVSAAIADVIR</sequence>
<name>A0A178LA92_9PSED</name>
<dbReference type="EMBL" id="LWCR01000045">
    <property type="protein sequence ID" value="OAN26134.1"/>
    <property type="molecule type" value="Genomic_DNA"/>
</dbReference>
<dbReference type="Gene3D" id="3.90.1150.10">
    <property type="entry name" value="Aspartate Aminotransferase, domain 1"/>
    <property type="match status" value="1"/>
</dbReference>
<dbReference type="OrthoDB" id="9766445at2"/>
<gene>
    <name evidence="9" type="ORF">A4V15_06985</name>
</gene>
<reference evidence="9 10" key="1">
    <citation type="submission" date="2016-04" db="EMBL/GenBank/DDBJ databases">
        <title>Draft Genome Sequences of Staphylococcus capitis Strain H36, S. capitis Strain H65, S. cohnii Strain H62, S. hominis Strain H69, Mycobacterium iranicum Strain H39, Plantibacter sp. Strain H53, Pseudomonas oryzihabitans Strain H72, and Microbacterium sp. Strain H83, isolated from residential settings.</title>
        <authorList>
            <person name="Lymperopoulou D."/>
            <person name="Adams R.I."/>
            <person name="Lindow S."/>
            <person name="Coil D.A."/>
            <person name="Jospin G."/>
            <person name="Eisen J.A."/>
        </authorList>
    </citation>
    <scope>NUCLEOTIDE SEQUENCE [LARGE SCALE GENOMIC DNA]</scope>
    <source>
        <strain evidence="9 10">H72</strain>
    </source>
</reference>
<evidence type="ECO:0000313" key="10">
    <source>
        <dbReference type="Proteomes" id="UP000078356"/>
    </source>
</evidence>
<accession>A0A178LA92</accession>
<evidence type="ECO:0000256" key="6">
    <source>
        <dbReference type="ARBA" id="ARBA00022898"/>
    </source>
</evidence>
<dbReference type="Proteomes" id="UP000078356">
    <property type="component" value="Unassembled WGS sequence"/>
</dbReference>
<dbReference type="GO" id="GO:0004838">
    <property type="term" value="F:L-tyrosine-2-oxoglutarate transaminase activity"/>
    <property type="evidence" value="ECO:0007669"/>
    <property type="project" value="TreeGrafter"/>
</dbReference>
<evidence type="ECO:0000256" key="3">
    <source>
        <dbReference type="ARBA" id="ARBA00011738"/>
    </source>
</evidence>
<evidence type="ECO:0000256" key="2">
    <source>
        <dbReference type="ARBA" id="ARBA00007441"/>
    </source>
</evidence>
<dbReference type="PRINTS" id="PR00799">
    <property type="entry name" value="TRANSAMINASE"/>
</dbReference>
<keyword evidence="5 7" id="KW-0808">Transferase</keyword>
<comment type="caution">
    <text evidence="9">The sequence shown here is derived from an EMBL/GenBank/DDBJ whole genome shotgun (WGS) entry which is preliminary data.</text>
</comment>
<dbReference type="FunFam" id="3.40.640.10:FF:000066">
    <property type="entry name" value="Aspartate aminotransferase"/>
    <property type="match status" value="1"/>
</dbReference>
<dbReference type="Pfam" id="PF00155">
    <property type="entry name" value="Aminotran_1_2"/>
    <property type="match status" value="1"/>
</dbReference>
<dbReference type="InterPro" id="IPR004838">
    <property type="entry name" value="NHTrfase_class1_PyrdxlP-BS"/>
</dbReference>
<proteinExistence type="inferred from homology"/>
<dbReference type="EC" id="2.6.1.-" evidence="7"/>
<dbReference type="InterPro" id="IPR015422">
    <property type="entry name" value="PyrdxlP-dep_Trfase_small"/>
</dbReference>
<organism evidence="9 10">
    <name type="scientific">Pseudomonas oryzihabitans</name>
    <dbReference type="NCBI Taxonomy" id="47885"/>
    <lineage>
        <taxon>Bacteria</taxon>
        <taxon>Pseudomonadati</taxon>
        <taxon>Pseudomonadota</taxon>
        <taxon>Gammaproteobacteria</taxon>
        <taxon>Pseudomonadales</taxon>
        <taxon>Pseudomonadaceae</taxon>
        <taxon>Pseudomonas</taxon>
    </lineage>
</organism>
<dbReference type="InterPro" id="IPR015424">
    <property type="entry name" value="PyrdxlP-dep_Trfase"/>
</dbReference>
<dbReference type="GO" id="GO:0033585">
    <property type="term" value="P:L-phenylalanine biosynthetic process from chorismate via phenylpyruvate"/>
    <property type="evidence" value="ECO:0007669"/>
    <property type="project" value="TreeGrafter"/>
</dbReference>
<dbReference type="PROSITE" id="PS00105">
    <property type="entry name" value="AA_TRANSFER_CLASS_1"/>
    <property type="match status" value="1"/>
</dbReference>
<evidence type="ECO:0000256" key="4">
    <source>
        <dbReference type="ARBA" id="ARBA00022576"/>
    </source>
</evidence>
<evidence type="ECO:0000259" key="8">
    <source>
        <dbReference type="Pfam" id="PF00155"/>
    </source>
</evidence>
<comment type="similarity">
    <text evidence="2 7">Belongs to the class-I pyridoxal-phosphate-dependent aminotransferase family.</text>
</comment>
<dbReference type="CDD" id="cd00609">
    <property type="entry name" value="AAT_like"/>
    <property type="match status" value="1"/>
</dbReference>
<dbReference type="InterPro" id="IPR000796">
    <property type="entry name" value="Asp_trans"/>
</dbReference>
<dbReference type="SUPFAM" id="SSF53383">
    <property type="entry name" value="PLP-dependent transferases"/>
    <property type="match status" value="1"/>
</dbReference>
<dbReference type="GO" id="GO:0030170">
    <property type="term" value="F:pyridoxal phosphate binding"/>
    <property type="evidence" value="ECO:0007669"/>
    <property type="project" value="InterPro"/>
</dbReference>
<evidence type="ECO:0000256" key="5">
    <source>
        <dbReference type="ARBA" id="ARBA00022679"/>
    </source>
</evidence>
<dbReference type="PANTHER" id="PTHR11879">
    <property type="entry name" value="ASPARTATE AMINOTRANSFERASE"/>
    <property type="match status" value="1"/>
</dbReference>
<keyword evidence="4 7" id="KW-0032">Aminotransferase</keyword>
<keyword evidence="6" id="KW-0663">Pyridoxal phosphate</keyword>
<dbReference type="GO" id="GO:0042802">
    <property type="term" value="F:identical protein binding"/>
    <property type="evidence" value="ECO:0007669"/>
    <property type="project" value="TreeGrafter"/>
</dbReference>
<evidence type="ECO:0000256" key="1">
    <source>
        <dbReference type="ARBA" id="ARBA00001933"/>
    </source>
</evidence>
<dbReference type="Gene3D" id="3.40.640.10">
    <property type="entry name" value="Type I PLP-dependent aspartate aminotransferase-like (Major domain)"/>
    <property type="match status" value="1"/>
</dbReference>
<feature type="domain" description="Aminotransferase class I/classII large" evidence="8">
    <location>
        <begin position="27"/>
        <end position="391"/>
    </location>
</feature>
<dbReference type="InterPro" id="IPR015421">
    <property type="entry name" value="PyrdxlP-dep_Trfase_major"/>
</dbReference>
<dbReference type="AlphaFoldDB" id="A0A178LA92"/>
<dbReference type="PANTHER" id="PTHR11879:SF37">
    <property type="entry name" value="AROMATIC-AMINO-ACID AMINOTRANSFERASE"/>
    <property type="match status" value="1"/>
</dbReference>
<comment type="cofactor">
    <cofactor evidence="1 7">
        <name>pyridoxal 5'-phosphate</name>
        <dbReference type="ChEBI" id="CHEBI:597326"/>
    </cofactor>
</comment>